<dbReference type="AlphaFoldDB" id="A0A9P3BT89"/>
<evidence type="ECO:0000313" key="3">
    <source>
        <dbReference type="Proteomes" id="UP000710440"/>
    </source>
</evidence>
<feature type="compositionally biased region" description="Polar residues" evidence="1">
    <location>
        <begin position="323"/>
        <end position="338"/>
    </location>
</feature>
<protein>
    <submittedName>
        <fullName evidence="2">Uncharacterized protein</fullName>
    </submittedName>
</protein>
<proteinExistence type="predicted"/>
<dbReference type="EMBL" id="BOPL01000002">
    <property type="protein sequence ID" value="GIK00168.1"/>
    <property type="molecule type" value="Genomic_DNA"/>
</dbReference>
<name>A0A9P3BT89_ASPVI</name>
<gene>
    <name evidence="2" type="ORF">Aspvir_004188</name>
</gene>
<reference evidence="2 3" key="1">
    <citation type="submission" date="2021-02" db="EMBL/GenBank/DDBJ databases">
        <title>Pan-genome distribution and transcriptional activeness of fungal secondary metabolism genes in Aspergillus section Fumigati.</title>
        <authorList>
            <person name="Takahashi H."/>
            <person name="Umemura M."/>
            <person name="Ninomiya A."/>
            <person name="Kusuya Y."/>
            <person name="Urayama S."/>
            <person name="Shimizu M."/>
            <person name="Watanabe A."/>
            <person name="Kamei K."/>
            <person name="Yaguchi T."/>
            <person name="Hagiwara D."/>
        </authorList>
    </citation>
    <scope>NUCLEOTIDE SEQUENCE [LARGE SCALE GENOMIC DNA]</scope>
    <source>
        <strain evidence="2 3">IFM 47045</strain>
    </source>
</reference>
<dbReference type="OrthoDB" id="4367324at2759"/>
<organism evidence="2 3">
    <name type="scientific">Aspergillus viridinutans</name>
    <dbReference type="NCBI Taxonomy" id="75553"/>
    <lineage>
        <taxon>Eukaryota</taxon>
        <taxon>Fungi</taxon>
        <taxon>Dikarya</taxon>
        <taxon>Ascomycota</taxon>
        <taxon>Pezizomycotina</taxon>
        <taxon>Eurotiomycetes</taxon>
        <taxon>Eurotiomycetidae</taxon>
        <taxon>Eurotiales</taxon>
        <taxon>Aspergillaceae</taxon>
        <taxon>Aspergillus</taxon>
        <taxon>Aspergillus subgen. Fumigati</taxon>
    </lineage>
</organism>
<evidence type="ECO:0000313" key="2">
    <source>
        <dbReference type="EMBL" id="GIK00168.1"/>
    </source>
</evidence>
<feature type="compositionally biased region" description="Polar residues" evidence="1">
    <location>
        <begin position="290"/>
        <end position="302"/>
    </location>
</feature>
<comment type="caution">
    <text evidence="2">The sequence shown here is derived from an EMBL/GenBank/DDBJ whole genome shotgun (WGS) entry which is preliminary data.</text>
</comment>
<accession>A0A9P3BT89</accession>
<dbReference type="Proteomes" id="UP000710440">
    <property type="component" value="Unassembled WGS sequence"/>
</dbReference>
<dbReference type="GeneID" id="66932170"/>
<dbReference type="RefSeq" id="XP_043123354.1">
    <property type="nucleotide sequence ID" value="XM_043267419.1"/>
</dbReference>
<evidence type="ECO:0000256" key="1">
    <source>
        <dbReference type="SAM" id="MobiDB-lite"/>
    </source>
</evidence>
<keyword evidence="3" id="KW-1185">Reference proteome</keyword>
<sequence length="390" mass="43656">MAETESVLQHLTKRSLSFICHDKATSFTFSAYWAPVENVEEWTDFTYQNLVNLYASDLNCQISPFYPVPACEKAGVNEIYDEAGLRDAIHTTTIVPVSYALPGSLFIASGGQTMEDGEMIPDYGAGDRKKRNKASRYKGLLFGDVKYGWKHEKAIATVRNNSDEGYEHAEGRDDVRPMEQTQHYSILLQSRYTFVIHERGLVAMRLRLSKDPVRTAPRPKRNITAPRSHQRVVSGSTVSEVTSSISEMSIDEEVKKRGADVGVIEYSVIPWKGRPNGQLGFEYDSLRPSPLTSIQSRSSPTPSAARVHSSVDPKGKGKLTASVEGTQSASGHQRTPPTFRQVEKIQLSQDGKYYSYKLDGKWAAQPASEWREHGAFLFHYGLMLQARKPQ</sequence>
<feature type="region of interest" description="Disordered" evidence="1">
    <location>
        <begin position="290"/>
        <end position="339"/>
    </location>
</feature>